<dbReference type="PANTHER" id="PTHR10947">
    <property type="entry name" value="PHENYLALANYL-TRNA SYNTHETASE BETA CHAIN AND LEUCINE-RICH REPEAT-CONTAINING PROTEIN 47"/>
    <property type="match status" value="1"/>
</dbReference>
<proteinExistence type="predicted"/>
<evidence type="ECO:0000313" key="2">
    <source>
        <dbReference type="EMBL" id="GAI56084.1"/>
    </source>
</evidence>
<evidence type="ECO:0000259" key="1">
    <source>
        <dbReference type="Pfam" id="PF17759"/>
    </source>
</evidence>
<dbReference type="InterPro" id="IPR045060">
    <property type="entry name" value="Phe-tRNA-ligase_IIc_bsu"/>
</dbReference>
<dbReference type="EMBL" id="BARV01035321">
    <property type="protein sequence ID" value="GAI56084.1"/>
    <property type="molecule type" value="Genomic_DNA"/>
</dbReference>
<gene>
    <name evidence="2" type="ORF">S06H3_55136</name>
</gene>
<dbReference type="GO" id="GO:0009328">
    <property type="term" value="C:phenylalanine-tRNA ligase complex"/>
    <property type="evidence" value="ECO:0007669"/>
    <property type="project" value="TreeGrafter"/>
</dbReference>
<reference evidence="2" key="1">
    <citation type="journal article" date="2014" name="Front. Microbiol.">
        <title>High frequency of phylogenetically diverse reductive dehalogenase-homologous genes in deep subseafloor sedimentary metagenomes.</title>
        <authorList>
            <person name="Kawai M."/>
            <person name="Futagami T."/>
            <person name="Toyoda A."/>
            <person name="Takaki Y."/>
            <person name="Nishi S."/>
            <person name="Hori S."/>
            <person name="Arai W."/>
            <person name="Tsubouchi T."/>
            <person name="Morono Y."/>
            <person name="Uchiyama I."/>
            <person name="Ito T."/>
            <person name="Fujiyama A."/>
            <person name="Inagaki F."/>
            <person name="Takami H."/>
        </authorList>
    </citation>
    <scope>NUCLEOTIDE SEQUENCE</scope>
    <source>
        <strain evidence="2">Expedition CK06-06</strain>
    </source>
</reference>
<dbReference type="PANTHER" id="PTHR10947:SF0">
    <property type="entry name" value="PHENYLALANINE--TRNA LIGASE BETA SUBUNIT"/>
    <property type="match status" value="1"/>
</dbReference>
<dbReference type="GO" id="GO:0004826">
    <property type="term" value="F:phenylalanine-tRNA ligase activity"/>
    <property type="evidence" value="ECO:0007669"/>
    <property type="project" value="InterPro"/>
</dbReference>
<dbReference type="Pfam" id="PF17759">
    <property type="entry name" value="tRNA_synthFbeta"/>
    <property type="match status" value="1"/>
</dbReference>
<dbReference type="InterPro" id="IPR045864">
    <property type="entry name" value="aa-tRNA-synth_II/BPL/LPL"/>
</dbReference>
<dbReference type="InterPro" id="IPR041616">
    <property type="entry name" value="PheRS_beta_core"/>
</dbReference>
<organism evidence="2">
    <name type="scientific">marine sediment metagenome</name>
    <dbReference type="NCBI Taxonomy" id="412755"/>
    <lineage>
        <taxon>unclassified sequences</taxon>
        <taxon>metagenomes</taxon>
        <taxon>ecological metagenomes</taxon>
    </lineage>
</organism>
<sequence length="183" mass="20293">INGMKEGGIRLFELGKVYLPRDKDLPDEREVLCGILSGSRLERSWQSGDEVFDFYDAKGIVESLLNQLGVEASFEEAKDGSLHPNKRAAIVAAGNKLGIVGELHPKVLEAFDISGDAYLFDDRKESPGVKFNDADLLGIPIRVTISPRTLEKNSVEVKKRSEKESQLVPLEEIVEKLKELTRG</sequence>
<name>X1RKM1_9ZZZZ</name>
<dbReference type="InterPro" id="IPR044140">
    <property type="entry name" value="ProRS_anticodon_short"/>
</dbReference>
<comment type="caution">
    <text evidence="2">The sequence shown here is derived from an EMBL/GenBank/DDBJ whole genome shotgun (WGS) entry which is preliminary data.</text>
</comment>
<dbReference type="SUPFAM" id="SSF52954">
    <property type="entry name" value="Class II aaRS ABD-related"/>
    <property type="match status" value="1"/>
</dbReference>
<dbReference type="Gene3D" id="3.30.930.10">
    <property type="entry name" value="Bira Bifunctional Protein, Domain 2"/>
    <property type="match status" value="1"/>
</dbReference>
<feature type="domain" description="Phenylalanyl tRNA synthetase beta chain core" evidence="1">
    <location>
        <begin position="8"/>
        <end position="121"/>
    </location>
</feature>
<dbReference type="SUPFAM" id="SSF55681">
    <property type="entry name" value="Class II aaRS and biotin synthetases"/>
    <property type="match status" value="1"/>
</dbReference>
<dbReference type="AlphaFoldDB" id="X1RKM1"/>
<feature type="non-terminal residue" evidence="2">
    <location>
        <position position="1"/>
    </location>
</feature>
<dbReference type="GO" id="GO:0006432">
    <property type="term" value="P:phenylalanyl-tRNA aminoacylation"/>
    <property type="evidence" value="ECO:0007669"/>
    <property type="project" value="InterPro"/>
</dbReference>
<protein>
    <recommendedName>
        <fullName evidence="1">Phenylalanyl tRNA synthetase beta chain core domain-containing protein</fullName>
    </recommendedName>
</protein>
<accession>X1RKM1</accession>
<dbReference type="CDD" id="cd00861">
    <property type="entry name" value="ProRS_anticodon_short"/>
    <property type="match status" value="1"/>
</dbReference>